<keyword evidence="7 12" id="KW-0418">Kinase</keyword>
<dbReference type="AlphaFoldDB" id="A0A7K4Y435"/>
<protein>
    <recommendedName>
        <fullName evidence="3">non-specific serine/threonine protein kinase</fullName>
        <ecNumber evidence="3">2.7.11.1</ecNumber>
    </recommendedName>
</protein>
<dbReference type="Proteomes" id="UP000529728">
    <property type="component" value="Unassembled WGS sequence"/>
</dbReference>
<feature type="domain" description="Protein kinase" evidence="11">
    <location>
        <begin position="1"/>
        <end position="144"/>
    </location>
</feature>
<organism evidence="12 13">
    <name type="scientific">Regulus satrapa</name>
    <name type="common">Golden-crowned kinglet</name>
    <dbReference type="NCBI Taxonomy" id="13245"/>
    <lineage>
        <taxon>Eukaryota</taxon>
        <taxon>Metazoa</taxon>
        <taxon>Chordata</taxon>
        <taxon>Craniata</taxon>
        <taxon>Vertebrata</taxon>
        <taxon>Euteleostomi</taxon>
        <taxon>Archelosauria</taxon>
        <taxon>Archosauria</taxon>
        <taxon>Dinosauria</taxon>
        <taxon>Saurischia</taxon>
        <taxon>Theropoda</taxon>
        <taxon>Coelurosauria</taxon>
        <taxon>Aves</taxon>
        <taxon>Neognathae</taxon>
        <taxon>Neoaves</taxon>
        <taxon>Telluraves</taxon>
        <taxon>Australaves</taxon>
        <taxon>Passeriformes</taxon>
        <taxon>Regulidae</taxon>
        <taxon>Regulus</taxon>
    </lineage>
</organism>
<evidence type="ECO:0000256" key="2">
    <source>
        <dbReference type="ARBA" id="ARBA00005505"/>
    </source>
</evidence>
<dbReference type="InterPro" id="IPR011009">
    <property type="entry name" value="Kinase-like_dom_sf"/>
</dbReference>
<accession>A0A7K4Y435</accession>
<dbReference type="EC" id="2.7.11.1" evidence="3"/>
<evidence type="ECO:0000259" key="11">
    <source>
        <dbReference type="PROSITE" id="PS50011"/>
    </source>
</evidence>
<name>A0A7K4Y435_REGSA</name>
<dbReference type="Pfam" id="PF00069">
    <property type="entry name" value="Pkinase"/>
    <property type="match status" value="1"/>
</dbReference>
<sequence>DGSQVAIKGVGRESVLRWDELPDSTRVPMEIVLMEKVGSGCHHIIQLLDCFELPGSFLLVMEGPEPWQDLQPFLLEQEFLCEEMARWLFCQVLEAVRLCTACGVLHRDIKPGNLPVGPESSDLKLIDFGWGTFNQHLSLQGICG</sequence>
<gene>
    <name evidence="12" type="primary">Pim1_3</name>
    <name evidence="12" type="ORF">REGSAT_R03539</name>
</gene>
<evidence type="ECO:0000256" key="7">
    <source>
        <dbReference type="ARBA" id="ARBA00022777"/>
    </source>
</evidence>
<evidence type="ECO:0000256" key="5">
    <source>
        <dbReference type="ARBA" id="ARBA00022679"/>
    </source>
</evidence>
<comment type="caution">
    <text evidence="12">The sequence shown here is derived from an EMBL/GenBank/DDBJ whole genome shotgun (WGS) entry which is preliminary data.</text>
</comment>
<keyword evidence="6" id="KW-0547">Nucleotide-binding</keyword>
<evidence type="ECO:0000256" key="8">
    <source>
        <dbReference type="ARBA" id="ARBA00022840"/>
    </source>
</evidence>
<keyword evidence="5" id="KW-0808">Transferase</keyword>
<feature type="non-terminal residue" evidence="12">
    <location>
        <position position="144"/>
    </location>
</feature>
<dbReference type="PANTHER" id="PTHR22984">
    <property type="entry name" value="SERINE/THREONINE-PROTEIN KINASE PIM"/>
    <property type="match status" value="1"/>
</dbReference>
<evidence type="ECO:0000256" key="9">
    <source>
        <dbReference type="ARBA" id="ARBA00047899"/>
    </source>
</evidence>
<evidence type="ECO:0000256" key="1">
    <source>
        <dbReference type="ARBA" id="ARBA00004340"/>
    </source>
</evidence>
<keyword evidence="13" id="KW-1185">Reference proteome</keyword>
<feature type="non-terminal residue" evidence="12">
    <location>
        <position position="1"/>
    </location>
</feature>
<evidence type="ECO:0000256" key="3">
    <source>
        <dbReference type="ARBA" id="ARBA00012513"/>
    </source>
</evidence>
<keyword evidence="4" id="KW-0723">Serine/threonine-protein kinase</keyword>
<dbReference type="OrthoDB" id="10252171at2759"/>
<dbReference type="GO" id="GO:0005524">
    <property type="term" value="F:ATP binding"/>
    <property type="evidence" value="ECO:0007669"/>
    <property type="project" value="UniProtKB-KW"/>
</dbReference>
<dbReference type="Gene3D" id="3.30.200.20">
    <property type="entry name" value="Phosphorylase Kinase, domain 1"/>
    <property type="match status" value="1"/>
</dbReference>
<evidence type="ECO:0000313" key="12">
    <source>
        <dbReference type="EMBL" id="NWR53738.1"/>
    </source>
</evidence>
<dbReference type="PROSITE" id="PS50011">
    <property type="entry name" value="PROTEIN_KINASE_DOM"/>
    <property type="match status" value="1"/>
</dbReference>
<dbReference type="PANTHER" id="PTHR22984:SF25">
    <property type="entry name" value="PROTEIN KINASE DOMAIN-CONTAINING PROTEIN"/>
    <property type="match status" value="1"/>
</dbReference>
<comment type="similarity">
    <text evidence="2">Belongs to the protein kinase superfamily. CAMK Ser/Thr protein kinase family. PIM subfamily.</text>
</comment>
<dbReference type="InterPro" id="IPR051138">
    <property type="entry name" value="PIM_Ser/Thr_kinase"/>
</dbReference>
<dbReference type="EMBL" id="VWZN01023189">
    <property type="protein sequence ID" value="NWR53738.1"/>
    <property type="molecule type" value="Genomic_DNA"/>
</dbReference>
<dbReference type="GO" id="GO:0004674">
    <property type="term" value="F:protein serine/threonine kinase activity"/>
    <property type="evidence" value="ECO:0007669"/>
    <property type="project" value="UniProtKB-KW"/>
</dbReference>
<evidence type="ECO:0000256" key="10">
    <source>
        <dbReference type="ARBA" id="ARBA00048679"/>
    </source>
</evidence>
<evidence type="ECO:0000256" key="6">
    <source>
        <dbReference type="ARBA" id="ARBA00022741"/>
    </source>
</evidence>
<dbReference type="SUPFAM" id="SSF56112">
    <property type="entry name" value="Protein kinase-like (PK-like)"/>
    <property type="match status" value="1"/>
</dbReference>
<evidence type="ECO:0000256" key="4">
    <source>
        <dbReference type="ARBA" id="ARBA00022527"/>
    </source>
</evidence>
<comment type="catalytic activity">
    <reaction evidence="9">
        <text>L-threonyl-[protein] + ATP = O-phospho-L-threonyl-[protein] + ADP + H(+)</text>
        <dbReference type="Rhea" id="RHEA:46608"/>
        <dbReference type="Rhea" id="RHEA-COMP:11060"/>
        <dbReference type="Rhea" id="RHEA-COMP:11605"/>
        <dbReference type="ChEBI" id="CHEBI:15378"/>
        <dbReference type="ChEBI" id="CHEBI:30013"/>
        <dbReference type="ChEBI" id="CHEBI:30616"/>
        <dbReference type="ChEBI" id="CHEBI:61977"/>
        <dbReference type="ChEBI" id="CHEBI:456216"/>
        <dbReference type="EC" id="2.7.11.1"/>
    </reaction>
</comment>
<evidence type="ECO:0000313" key="13">
    <source>
        <dbReference type="Proteomes" id="UP000529728"/>
    </source>
</evidence>
<proteinExistence type="inferred from homology"/>
<comment type="subcellular location">
    <subcellularLocation>
        <location evidence="1">Host cell</location>
    </subcellularLocation>
</comment>
<comment type="catalytic activity">
    <reaction evidence="10">
        <text>L-seryl-[protein] + ATP = O-phospho-L-seryl-[protein] + ADP + H(+)</text>
        <dbReference type="Rhea" id="RHEA:17989"/>
        <dbReference type="Rhea" id="RHEA-COMP:9863"/>
        <dbReference type="Rhea" id="RHEA-COMP:11604"/>
        <dbReference type="ChEBI" id="CHEBI:15378"/>
        <dbReference type="ChEBI" id="CHEBI:29999"/>
        <dbReference type="ChEBI" id="CHEBI:30616"/>
        <dbReference type="ChEBI" id="CHEBI:83421"/>
        <dbReference type="ChEBI" id="CHEBI:456216"/>
        <dbReference type="EC" id="2.7.11.1"/>
    </reaction>
</comment>
<reference evidence="12 13" key="1">
    <citation type="submission" date="2019-09" db="EMBL/GenBank/DDBJ databases">
        <title>Bird 10,000 Genomes (B10K) Project - Family phase.</title>
        <authorList>
            <person name="Zhang G."/>
        </authorList>
    </citation>
    <scope>NUCLEOTIDE SEQUENCE [LARGE SCALE GENOMIC DNA]</scope>
    <source>
        <strain evidence="12">B10K-DU-001-18</strain>
        <tissue evidence="12">Muscle</tissue>
    </source>
</reference>
<dbReference type="Gene3D" id="1.10.510.10">
    <property type="entry name" value="Transferase(Phosphotransferase) domain 1"/>
    <property type="match status" value="1"/>
</dbReference>
<keyword evidence="8" id="KW-0067">ATP-binding</keyword>
<dbReference type="InterPro" id="IPR000719">
    <property type="entry name" value="Prot_kinase_dom"/>
</dbReference>
<dbReference type="GO" id="GO:0043657">
    <property type="term" value="C:host cell"/>
    <property type="evidence" value="ECO:0007669"/>
    <property type="project" value="UniProtKB-SubCell"/>
</dbReference>
<dbReference type="GO" id="GO:0005737">
    <property type="term" value="C:cytoplasm"/>
    <property type="evidence" value="ECO:0007669"/>
    <property type="project" value="TreeGrafter"/>
</dbReference>